<protein>
    <submittedName>
        <fullName evidence="2">Uncharacterized protein</fullName>
    </submittedName>
</protein>
<feature type="compositionally biased region" description="Acidic residues" evidence="1">
    <location>
        <begin position="156"/>
        <end position="192"/>
    </location>
</feature>
<keyword evidence="3" id="KW-1185">Reference proteome</keyword>
<name>A0AAE0L6E2_9CHLO</name>
<comment type="caution">
    <text evidence="2">The sequence shown here is derived from an EMBL/GenBank/DDBJ whole genome shotgun (WGS) entry which is preliminary data.</text>
</comment>
<evidence type="ECO:0000313" key="2">
    <source>
        <dbReference type="EMBL" id="KAK3273828.1"/>
    </source>
</evidence>
<evidence type="ECO:0000313" key="3">
    <source>
        <dbReference type="Proteomes" id="UP001190700"/>
    </source>
</evidence>
<proteinExistence type="predicted"/>
<feature type="region of interest" description="Disordered" evidence="1">
    <location>
        <begin position="156"/>
        <end position="230"/>
    </location>
</feature>
<reference evidence="2 3" key="1">
    <citation type="journal article" date="2015" name="Genome Biol. Evol.">
        <title>Comparative Genomics of a Bacterivorous Green Alga Reveals Evolutionary Causalities and Consequences of Phago-Mixotrophic Mode of Nutrition.</title>
        <authorList>
            <person name="Burns J.A."/>
            <person name="Paasch A."/>
            <person name="Narechania A."/>
            <person name="Kim E."/>
        </authorList>
    </citation>
    <scope>NUCLEOTIDE SEQUENCE [LARGE SCALE GENOMIC DNA]</scope>
    <source>
        <strain evidence="2 3">PLY_AMNH</strain>
    </source>
</reference>
<evidence type="ECO:0000256" key="1">
    <source>
        <dbReference type="SAM" id="MobiDB-lite"/>
    </source>
</evidence>
<dbReference type="Proteomes" id="UP001190700">
    <property type="component" value="Unassembled WGS sequence"/>
</dbReference>
<sequence length="230" mass="26326">MMNAQKMRDKRFLECNVIVVSEDITKEEVTCLALLRIVQNEKGSKKKTFFDDYTSFKWLMSSVSKAIAKPSKLVVFISHIDPSLYSLMFFKRMAHIHEKVIGPDERLEALLRERNCEALGKDSPFGFNSLYDNKEFLRLSPTQRYQGSGIKTLAEAADETGGNDDEEEEEKQEDESGGDDDKEDAGDEEEEEKGTRQRALDEDMEARANGPEWMKPWHEVSRGNPDFEGL</sequence>
<dbReference type="EMBL" id="LGRX02008233">
    <property type="protein sequence ID" value="KAK3273828.1"/>
    <property type="molecule type" value="Genomic_DNA"/>
</dbReference>
<dbReference type="AlphaFoldDB" id="A0AAE0L6E2"/>
<organism evidence="2 3">
    <name type="scientific">Cymbomonas tetramitiformis</name>
    <dbReference type="NCBI Taxonomy" id="36881"/>
    <lineage>
        <taxon>Eukaryota</taxon>
        <taxon>Viridiplantae</taxon>
        <taxon>Chlorophyta</taxon>
        <taxon>Pyramimonadophyceae</taxon>
        <taxon>Pyramimonadales</taxon>
        <taxon>Pyramimonadaceae</taxon>
        <taxon>Cymbomonas</taxon>
    </lineage>
</organism>
<accession>A0AAE0L6E2</accession>
<gene>
    <name evidence="2" type="ORF">CYMTET_17959</name>
</gene>